<evidence type="ECO:0000256" key="1">
    <source>
        <dbReference type="SAM" id="SignalP"/>
    </source>
</evidence>
<dbReference type="WBParaSite" id="scaffold12621_cov156.g16420">
    <property type="protein sequence ID" value="scaffold12621_cov156.g16420"/>
    <property type="gene ID" value="scaffold12621_cov156.g16420"/>
</dbReference>
<feature type="signal peptide" evidence="1">
    <location>
        <begin position="1"/>
        <end position="19"/>
    </location>
</feature>
<name>A0A915LLX4_MELJA</name>
<feature type="chain" id="PRO_5037782799" evidence="1">
    <location>
        <begin position="20"/>
        <end position="295"/>
    </location>
</feature>
<dbReference type="AlphaFoldDB" id="A0A915LLX4"/>
<organism evidence="2 3">
    <name type="scientific">Meloidogyne javanica</name>
    <name type="common">Root-knot nematode worm</name>
    <dbReference type="NCBI Taxonomy" id="6303"/>
    <lineage>
        <taxon>Eukaryota</taxon>
        <taxon>Metazoa</taxon>
        <taxon>Ecdysozoa</taxon>
        <taxon>Nematoda</taxon>
        <taxon>Chromadorea</taxon>
        <taxon>Rhabditida</taxon>
        <taxon>Tylenchina</taxon>
        <taxon>Tylenchomorpha</taxon>
        <taxon>Tylenchoidea</taxon>
        <taxon>Meloidogynidae</taxon>
        <taxon>Meloidogyninae</taxon>
        <taxon>Meloidogyne</taxon>
        <taxon>Meloidogyne incognita group</taxon>
    </lineage>
</organism>
<evidence type="ECO:0000313" key="2">
    <source>
        <dbReference type="Proteomes" id="UP000887561"/>
    </source>
</evidence>
<dbReference type="Proteomes" id="UP000887561">
    <property type="component" value="Unplaced"/>
</dbReference>
<protein>
    <submittedName>
        <fullName evidence="3">Uncharacterized protein</fullName>
    </submittedName>
</protein>
<keyword evidence="1" id="KW-0732">Signal</keyword>
<reference evidence="3" key="1">
    <citation type="submission" date="2022-11" db="UniProtKB">
        <authorList>
            <consortium name="WormBaseParasite"/>
        </authorList>
    </citation>
    <scope>IDENTIFICATION</scope>
</reference>
<sequence length="295" mass="34619">MKQFSLLLLLFQCFKDVDSGNCCVKAPATFEQTIVENPTEYFAYSSSADAEEKEIEDLRSSRREAKERVNKEIYAAAMKEFYEKNRGEWEQQTVIELEGEEAGPSQPKRKTKKTMLPNPEEIEFYVNQEAYDLITNSKDILNEIERRFSIRRIKGDTFLEVVYNKGRYYCNDWVLNKLNEADNLDRRSFQVLYDAVSQRYESSQRYEGSQRAIQLPTREPNIRGRDIKKDKTNARIFCRFGAYLAMSKIIAENVLGDEQKVNEIEDFIGLWKLGLKDMLPNPDYSLIHSEKVFRR</sequence>
<proteinExistence type="predicted"/>
<evidence type="ECO:0000313" key="3">
    <source>
        <dbReference type="WBParaSite" id="scaffold12621_cov156.g16420"/>
    </source>
</evidence>
<keyword evidence="2" id="KW-1185">Reference proteome</keyword>
<accession>A0A915LLX4</accession>